<reference evidence="3" key="2">
    <citation type="submission" date="2020-05" db="EMBL/GenBank/DDBJ databases">
        <authorList>
            <person name="Kim H.-S."/>
            <person name="Proctor R.H."/>
            <person name="Brown D.W."/>
        </authorList>
    </citation>
    <scope>NUCLEOTIDE SEQUENCE</scope>
    <source>
        <strain evidence="3">NRRL 20472</strain>
    </source>
</reference>
<organism evidence="3 4">
    <name type="scientific">Fusarium sarcochroum</name>
    <dbReference type="NCBI Taxonomy" id="1208366"/>
    <lineage>
        <taxon>Eukaryota</taxon>
        <taxon>Fungi</taxon>
        <taxon>Dikarya</taxon>
        <taxon>Ascomycota</taxon>
        <taxon>Pezizomycotina</taxon>
        <taxon>Sordariomycetes</taxon>
        <taxon>Hypocreomycetidae</taxon>
        <taxon>Hypocreales</taxon>
        <taxon>Nectriaceae</taxon>
        <taxon>Fusarium</taxon>
        <taxon>Fusarium lateritium species complex</taxon>
    </lineage>
</organism>
<protein>
    <submittedName>
        <fullName evidence="3">Uncharacterized protein</fullName>
    </submittedName>
</protein>
<keyword evidence="2" id="KW-0812">Transmembrane</keyword>
<evidence type="ECO:0000313" key="4">
    <source>
        <dbReference type="Proteomes" id="UP000622797"/>
    </source>
</evidence>
<reference evidence="3" key="1">
    <citation type="journal article" date="2020" name="BMC Genomics">
        <title>Correction to: Identification and distribution of gene clusters required for synthesis of sphingolipid metabolism inhibitors in diverse species of the filamentous fungus Fusarium.</title>
        <authorList>
            <person name="Kim H.S."/>
            <person name="Lohmar J.M."/>
            <person name="Busman M."/>
            <person name="Brown D.W."/>
            <person name="Naumann T.A."/>
            <person name="Divon H.H."/>
            <person name="Lysoe E."/>
            <person name="Uhlig S."/>
            <person name="Proctor R.H."/>
        </authorList>
    </citation>
    <scope>NUCLEOTIDE SEQUENCE</scope>
    <source>
        <strain evidence="3">NRRL 20472</strain>
    </source>
</reference>
<feature type="transmembrane region" description="Helical" evidence="2">
    <location>
        <begin position="200"/>
        <end position="226"/>
    </location>
</feature>
<feature type="region of interest" description="Disordered" evidence="1">
    <location>
        <begin position="1"/>
        <end position="66"/>
    </location>
</feature>
<keyword evidence="4" id="KW-1185">Reference proteome</keyword>
<dbReference type="AlphaFoldDB" id="A0A8H4WZZ5"/>
<accession>A0A8H4WZZ5</accession>
<evidence type="ECO:0000313" key="3">
    <source>
        <dbReference type="EMBL" id="KAF4957093.1"/>
    </source>
</evidence>
<evidence type="ECO:0000256" key="2">
    <source>
        <dbReference type="SAM" id="Phobius"/>
    </source>
</evidence>
<name>A0A8H4WZZ5_9HYPO</name>
<feature type="transmembrane region" description="Helical" evidence="2">
    <location>
        <begin position="78"/>
        <end position="101"/>
    </location>
</feature>
<keyword evidence="2" id="KW-0472">Membrane</keyword>
<comment type="caution">
    <text evidence="3">The sequence shown here is derived from an EMBL/GenBank/DDBJ whole genome shotgun (WGS) entry which is preliminary data.</text>
</comment>
<gene>
    <name evidence="3" type="ORF">FSARC_11402</name>
</gene>
<proteinExistence type="predicted"/>
<dbReference type="Proteomes" id="UP000622797">
    <property type="component" value="Unassembled WGS sequence"/>
</dbReference>
<feature type="transmembrane region" description="Helical" evidence="2">
    <location>
        <begin position="246"/>
        <end position="270"/>
    </location>
</feature>
<keyword evidence="2" id="KW-1133">Transmembrane helix</keyword>
<dbReference type="OrthoDB" id="2840209at2759"/>
<sequence length="350" mass="38266">MSSPPENESFEMTHRPVTADEDEPSESTSVTSIDTPKPEDGQGDTQAASDKLLTPDKEETTEQTKPPMHIECPLENHVLYSLIMIIFVGITALVSACWLVAHIQIISDKGYIEAEVIGGTLSSTEAKLIDAAFSMLVAPTIVAITNWHMFKLARLSAVNEHRGRSSAVSMKVLVEVAGTDWGSLSPLKFWTFIRSKRPRVVCLGAIAVLSALSFSLLGNVVAYQQADTGASVHEVQANIDEYTMTFVPWILLSGLITLGIACALTVGLSLDSWKVYSLRSGRMLDSIRLTADVGVALDKKVFEECSTWHGTKLNKCADEARFQYEADARLNSETGHSTGIRLRQISRPHD</sequence>
<feature type="compositionally biased region" description="Basic and acidic residues" evidence="1">
    <location>
        <begin position="53"/>
        <end position="62"/>
    </location>
</feature>
<evidence type="ECO:0000256" key="1">
    <source>
        <dbReference type="SAM" id="MobiDB-lite"/>
    </source>
</evidence>
<dbReference type="EMBL" id="JABEXW010000736">
    <property type="protein sequence ID" value="KAF4957093.1"/>
    <property type="molecule type" value="Genomic_DNA"/>
</dbReference>